<evidence type="ECO:0000313" key="3">
    <source>
        <dbReference type="Proteomes" id="UP000060513"/>
    </source>
</evidence>
<gene>
    <name evidence="2" type="ORF">SPRI_0915</name>
</gene>
<evidence type="ECO:0000313" key="2">
    <source>
        <dbReference type="EMBL" id="ALC19221.1"/>
    </source>
</evidence>
<dbReference type="EMBL" id="CP011340">
    <property type="protein sequence ID" value="ALC19221.1"/>
    <property type="molecule type" value="Genomic_DNA"/>
</dbReference>
<sequence>MASKAVLRIAGSFGSGRGRESDYTVHLSVDGGHESRCSLGSIDFDRGFDTVFDRDADEGIRRDAGEVLCRALLGGGLAAQWDRLRGGATRQDPVRVVLDVEPSELRGLPWELMWQHGWWLWNRPELLIRRGTARTVEAGPTELGPLRVLVVIGTPAHDEEFLAEQELAAMSGALESAPARVHLEVLDDPASAAALSDAIDRLRPHILHFIAHGMPRPGIGGPELVFTPTSGEPWSLTADDVPALANHQPRLVVLNACRSAADPADWVGGVARAFLDAGAGAVVSMQADIESDAAVVFSDTFYARLAESSPVDMCVAAARAALARMPVRTGVWALPVLLTCCEPDAVLPVAFRPAADVLRDILRSRPYAELRRFVGRSEERRQAWWAVDAPHASPAAMDRSVLVISGHSQTGHHRTGKTWLAHWCLLTWFLRGHHIVSVDLAGRSGPAGGRPGGGVRNKDWLTVLRMIRDQATSPDQLCPIPKDAFAKFNAELNQLVLGSARTAPNEHRPEVDEGRGFNDEAARADERKAGIFSAFLDALSGAAGAQRLVLALDHTECIMPDSLAGELYEGLIQPVAYGKPPAVRLVIVAREESVSPALRESDAHMIGRVQVGDFRTSELIRLARAYSSRLGYVPDEKVLNFLQSYQETAGEFFAVDLFHTLTPHVPQWLEAANALGVRR</sequence>
<dbReference type="Proteomes" id="UP000060513">
    <property type="component" value="Chromosome"/>
</dbReference>
<name>A0A0M4D667_STRPR</name>
<protein>
    <submittedName>
        <fullName evidence="2">Putative caspase domain protein</fullName>
    </submittedName>
</protein>
<evidence type="ECO:0000259" key="1">
    <source>
        <dbReference type="Pfam" id="PF12770"/>
    </source>
</evidence>
<dbReference type="OMA" id="DHTECIM"/>
<accession>A0A0M4D667</accession>
<dbReference type="PATRIC" id="fig|38300.4.peg.982"/>
<dbReference type="Pfam" id="PF12770">
    <property type="entry name" value="CHAT"/>
    <property type="match status" value="1"/>
</dbReference>
<dbReference type="OrthoDB" id="8253226at2"/>
<dbReference type="RefSeq" id="WP_005308754.1">
    <property type="nucleotide sequence ID" value="NZ_CP011340.1"/>
</dbReference>
<feature type="domain" description="CHAT" evidence="1">
    <location>
        <begin position="64"/>
        <end position="335"/>
    </location>
</feature>
<dbReference type="KEGG" id="spri:SPRI_0915"/>
<dbReference type="AlphaFoldDB" id="A0A0M4D667"/>
<dbReference type="STRING" id="38300.SPRI_0915"/>
<reference evidence="2 3" key="1">
    <citation type="submission" date="2015-08" db="EMBL/GenBank/DDBJ databases">
        <title>Genome sequence of the pristinamycin over-producing bacterium Streptomyces pristinaespiralis HCCB10218.</title>
        <authorList>
            <person name="Tian J."/>
            <person name="Yang J."/>
            <person name="Li L."/>
            <person name="Ruan L."/>
            <person name="Wei W."/>
            <person name="Zheng G."/>
            <person name="Wei Z."/>
            <person name="Yang S."/>
            <person name="Ge M."/>
            <person name="Jiang W."/>
            <person name="Lu Y."/>
        </authorList>
    </citation>
    <scope>NUCLEOTIDE SEQUENCE [LARGE SCALE GENOMIC DNA]</scope>
    <source>
        <strain evidence="2 3">HCCB 10218</strain>
    </source>
</reference>
<organism evidence="2">
    <name type="scientific">Streptomyces pristinaespiralis</name>
    <dbReference type="NCBI Taxonomy" id="38300"/>
    <lineage>
        <taxon>Bacteria</taxon>
        <taxon>Bacillati</taxon>
        <taxon>Actinomycetota</taxon>
        <taxon>Actinomycetes</taxon>
        <taxon>Kitasatosporales</taxon>
        <taxon>Streptomycetaceae</taxon>
        <taxon>Streptomyces</taxon>
    </lineage>
</organism>
<proteinExistence type="predicted"/>
<dbReference type="InterPro" id="IPR024983">
    <property type="entry name" value="CHAT_dom"/>
</dbReference>